<protein>
    <submittedName>
        <fullName evidence="1">Uncharacterized protein</fullName>
    </submittedName>
</protein>
<evidence type="ECO:0000313" key="2">
    <source>
        <dbReference type="Proteomes" id="UP000593574"/>
    </source>
</evidence>
<sequence>MEKEIYCLTKELKTKEDQNKEVTKEYTELVAHFITVEQMLINRQEVFATIHWEGQVFTQQAKDICE</sequence>
<keyword evidence="2" id="KW-1185">Reference proteome</keyword>
<organism evidence="1 2">
    <name type="scientific">Gossypium laxum</name>
    <dbReference type="NCBI Taxonomy" id="34288"/>
    <lineage>
        <taxon>Eukaryota</taxon>
        <taxon>Viridiplantae</taxon>
        <taxon>Streptophyta</taxon>
        <taxon>Embryophyta</taxon>
        <taxon>Tracheophyta</taxon>
        <taxon>Spermatophyta</taxon>
        <taxon>Magnoliopsida</taxon>
        <taxon>eudicotyledons</taxon>
        <taxon>Gunneridae</taxon>
        <taxon>Pentapetalae</taxon>
        <taxon>rosids</taxon>
        <taxon>malvids</taxon>
        <taxon>Malvales</taxon>
        <taxon>Malvaceae</taxon>
        <taxon>Malvoideae</taxon>
        <taxon>Gossypium</taxon>
    </lineage>
</organism>
<reference evidence="1 2" key="1">
    <citation type="journal article" date="2019" name="Genome Biol. Evol.">
        <title>Insights into the evolution of the New World diploid cottons (Gossypium, subgenus Houzingenia) based on genome sequencing.</title>
        <authorList>
            <person name="Grover C.E."/>
            <person name="Arick M.A. 2nd"/>
            <person name="Thrash A."/>
            <person name="Conover J.L."/>
            <person name="Sanders W.S."/>
            <person name="Peterson D.G."/>
            <person name="Frelichowski J.E."/>
            <person name="Scheffler J.A."/>
            <person name="Scheffler B.E."/>
            <person name="Wendel J.F."/>
        </authorList>
    </citation>
    <scope>NUCLEOTIDE SEQUENCE [LARGE SCALE GENOMIC DNA]</scope>
    <source>
        <strain evidence="1">4</strain>
        <tissue evidence="1">Leaf</tissue>
    </source>
</reference>
<dbReference type="Proteomes" id="UP000593574">
    <property type="component" value="Unassembled WGS sequence"/>
</dbReference>
<comment type="caution">
    <text evidence="1">The sequence shown here is derived from an EMBL/GenBank/DDBJ whole genome shotgun (WGS) entry which is preliminary data.</text>
</comment>
<accession>A0A7J9AGS8</accession>
<name>A0A7J9AGS8_9ROSI</name>
<proteinExistence type="predicted"/>
<dbReference type="EMBL" id="JABEZV010000010">
    <property type="protein sequence ID" value="MBA0723301.1"/>
    <property type="molecule type" value="Genomic_DNA"/>
</dbReference>
<gene>
    <name evidence="1" type="ORF">Golax_003890</name>
</gene>
<dbReference type="AlphaFoldDB" id="A0A7J9AGS8"/>
<evidence type="ECO:0000313" key="1">
    <source>
        <dbReference type="EMBL" id="MBA0723301.1"/>
    </source>
</evidence>